<dbReference type="PANTHER" id="PTHR43065">
    <property type="entry name" value="SENSOR HISTIDINE KINASE"/>
    <property type="match status" value="1"/>
</dbReference>
<dbReference type="SUPFAM" id="SSF47384">
    <property type="entry name" value="Homodimeric domain of signal transducing histidine kinase"/>
    <property type="match status" value="1"/>
</dbReference>
<reference evidence="6 7" key="1">
    <citation type="journal article" date="2012" name="J. Bacteriol.">
        <title>Complete genome sequences of Methylophaga sp. strain JAM1 and Methylophaga sp. strain JAM7.</title>
        <authorList>
            <person name="Villeneuve C."/>
            <person name="Martineau C."/>
            <person name="Mauffrey F."/>
            <person name="Villemur R."/>
        </authorList>
    </citation>
    <scope>NUCLEOTIDE SEQUENCE [LARGE SCALE GENOMIC DNA]</scope>
    <source>
        <strain evidence="6 7">JAM7</strain>
    </source>
</reference>
<organism evidence="6 7">
    <name type="scientific">Methylophaga frappieri (strain ATCC BAA-2434 / DSM 25690 / JAM7)</name>
    <dbReference type="NCBI Taxonomy" id="754477"/>
    <lineage>
        <taxon>Bacteria</taxon>
        <taxon>Pseudomonadati</taxon>
        <taxon>Pseudomonadota</taxon>
        <taxon>Gammaproteobacteria</taxon>
        <taxon>Thiotrichales</taxon>
        <taxon>Piscirickettsiaceae</taxon>
        <taxon>Methylophaga</taxon>
    </lineage>
</organism>
<dbReference type="OrthoDB" id="1931120at2"/>
<dbReference type="SMART" id="SM00387">
    <property type="entry name" value="HATPase_c"/>
    <property type="match status" value="1"/>
</dbReference>
<dbReference type="InterPro" id="IPR035965">
    <property type="entry name" value="PAS-like_dom_sf"/>
</dbReference>
<feature type="domain" description="PAS" evidence="5">
    <location>
        <begin position="28"/>
        <end position="64"/>
    </location>
</feature>
<dbReference type="GO" id="GO:0000155">
    <property type="term" value="F:phosphorelay sensor kinase activity"/>
    <property type="evidence" value="ECO:0007669"/>
    <property type="project" value="InterPro"/>
</dbReference>
<protein>
    <recommendedName>
        <fullName evidence="2">histidine kinase</fullName>
        <ecNumber evidence="2">2.7.13.3</ecNumber>
    </recommendedName>
</protein>
<dbReference type="CDD" id="cd00130">
    <property type="entry name" value="PAS"/>
    <property type="match status" value="1"/>
</dbReference>
<dbReference type="PROSITE" id="PS50109">
    <property type="entry name" value="HIS_KIN"/>
    <property type="match status" value="1"/>
</dbReference>
<dbReference type="STRING" id="754477.Q7C_2344"/>
<dbReference type="RefSeq" id="WP_014704897.1">
    <property type="nucleotide sequence ID" value="NC_017856.1"/>
</dbReference>
<keyword evidence="7" id="KW-1185">Reference proteome</keyword>
<evidence type="ECO:0000259" key="5">
    <source>
        <dbReference type="PROSITE" id="PS50112"/>
    </source>
</evidence>
<dbReference type="Gene3D" id="3.30.450.20">
    <property type="entry name" value="PAS domain"/>
    <property type="match status" value="1"/>
</dbReference>
<dbReference type="EC" id="2.7.13.3" evidence="2"/>
<dbReference type="Pfam" id="PF13188">
    <property type="entry name" value="PAS_8"/>
    <property type="match status" value="1"/>
</dbReference>
<dbReference type="InterPro" id="IPR003594">
    <property type="entry name" value="HATPase_dom"/>
</dbReference>
<proteinExistence type="predicted"/>
<dbReference type="InterPro" id="IPR003661">
    <property type="entry name" value="HisK_dim/P_dom"/>
</dbReference>
<dbReference type="CDD" id="cd00082">
    <property type="entry name" value="HisKA"/>
    <property type="match status" value="1"/>
</dbReference>
<dbReference type="PANTHER" id="PTHR43065:SF29">
    <property type="entry name" value="SENSOR PROTEIN KINASE FLES"/>
    <property type="match status" value="1"/>
</dbReference>
<evidence type="ECO:0000313" key="7">
    <source>
        <dbReference type="Proteomes" id="UP000009145"/>
    </source>
</evidence>
<dbReference type="AlphaFoldDB" id="I1YKN5"/>
<dbReference type="SMART" id="SM00388">
    <property type="entry name" value="HisKA"/>
    <property type="match status" value="1"/>
</dbReference>
<dbReference type="Gene3D" id="1.10.287.130">
    <property type="match status" value="1"/>
</dbReference>
<keyword evidence="6" id="KW-0282">Flagellum</keyword>
<dbReference type="SUPFAM" id="SSF55785">
    <property type="entry name" value="PYP-like sensor domain (PAS domain)"/>
    <property type="match status" value="1"/>
</dbReference>
<feature type="domain" description="Histidine kinase" evidence="4">
    <location>
        <begin position="143"/>
        <end position="354"/>
    </location>
</feature>
<evidence type="ECO:0000256" key="3">
    <source>
        <dbReference type="ARBA" id="ARBA00022553"/>
    </source>
</evidence>
<comment type="catalytic activity">
    <reaction evidence="1">
        <text>ATP + protein L-histidine = ADP + protein N-phospho-L-histidine.</text>
        <dbReference type="EC" id="2.7.13.3"/>
    </reaction>
</comment>
<gene>
    <name evidence="6" type="ordered locus">Q7C_2344</name>
</gene>
<keyword evidence="6" id="KW-0966">Cell projection</keyword>
<dbReference type="Gene3D" id="3.30.565.10">
    <property type="entry name" value="Histidine kinase-like ATPase, C-terminal domain"/>
    <property type="match status" value="1"/>
</dbReference>
<dbReference type="InterPro" id="IPR000014">
    <property type="entry name" value="PAS"/>
</dbReference>
<dbReference type="InterPro" id="IPR036097">
    <property type="entry name" value="HisK_dim/P_sf"/>
</dbReference>
<keyword evidence="6" id="KW-0969">Cilium</keyword>
<accession>I1YKN5</accession>
<evidence type="ECO:0000256" key="2">
    <source>
        <dbReference type="ARBA" id="ARBA00012438"/>
    </source>
</evidence>
<dbReference type="InterPro" id="IPR004358">
    <property type="entry name" value="Sig_transdc_His_kin-like_C"/>
</dbReference>
<dbReference type="Pfam" id="PF00512">
    <property type="entry name" value="HisKA"/>
    <property type="match status" value="1"/>
</dbReference>
<keyword evidence="6" id="KW-0808">Transferase</keyword>
<dbReference type="Pfam" id="PF02518">
    <property type="entry name" value="HATPase_c"/>
    <property type="match status" value="1"/>
</dbReference>
<evidence type="ECO:0000259" key="4">
    <source>
        <dbReference type="PROSITE" id="PS50109"/>
    </source>
</evidence>
<dbReference type="eggNOG" id="COG5002">
    <property type="taxonomic scope" value="Bacteria"/>
</dbReference>
<name>I1YKN5_METFJ</name>
<dbReference type="InterPro" id="IPR005467">
    <property type="entry name" value="His_kinase_dom"/>
</dbReference>
<dbReference type="Proteomes" id="UP000009145">
    <property type="component" value="Chromosome"/>
</dbReference>
<dbReference type="HOGENOM" id="CLU_000445_114_39_6"/>
<keyword evidence="6" id="KW-0418">Kinase</keyword>
<dbReference type="PROSITE" id="PS50112">
    <property type="entry name" value="PAS"/>
    <property type="match status" value="1"/>
</dbReference>
<dbReference type="EMBL" id="CP003380">
    <property type="protein sequence ID" value="AFJ03478.1"/>
    <property type="molecule type" value="Genomic_DNA"/>
</dbReference>
<sequence>MRANWTEPYPPYRKETTLTVVETDDSRSASRMSRLLTVLPAGVIVLDAAGRIQEYNPAAIDLLGKPLQYEPWITVINRAFQPRPDDGHDVSLRDGRRVHISTNPLEGEPGQIVLLQEVTETRRLQSKVSHLQRLSAMGEMAARLAHQIRTPLSSAMLYLSPLLKAESGSTQQRYAQRLHDSLSHMEQLVRNMLAFSRGDMAAPAPVSVAELLEETARQFQNNMATDHYQLQLNNQVNDGYVFGSQTALSSALLNLLNNAREACGAAGQIILSAELIRDEAEQYCIEISVEDNGVGIAEADYEKILQPFYTTRSAGTGLGLAVVQSIAKAHKGILWLDSELGEGSTFSLRLPVYQAVQSSRESVCQGAAV</sequence>
<keyword evidence="3" id="KW-0597">Phosphoprotein</keyword>
<dbReference type="PATRIC" id="fig|754477.3.peg.2311"/>
<evidence type="ECO:0000313" key="6">
    <source>
        <dbReference type="EMBL" id="AFJ03478.1"/>
    </source>
</evidence>
<dbReference type="KEGG" id="mec:Q7C_2344"/>
<dbReference type="SUPFAM" id="SSF55874">
    <property type="entry name" value="ATPase domain of HSP90 chaperone/DNA topoisomerase II/histidine kinase"/>
    <property type="match status" value="1"/>
</dbReference>
<dbReference type="PRINTS" id="PR00344">
    <property type="entry name" value="BCTRLSENSOR"/>
</dbReference>
<evidence type="ECO:0000256" key="1">
    <source>
        <dbReference type="ARBA" id="ARBA00000085"/>
    </source>
</evidence>
<dbReference type="InterPro" id="IPR036890">
    <property type="entry name" value="HATPase_C_sf"/>
</dbReference>